<dbReference type="Gene3D" id="2.30.30.40">
    <property type="entry name" value="SH3 Domains"/>
    <property type="match status" value="1"/>
</dbReference>
<dbReference type="InterPro" id="IPR050716">
    <property type="entry name" value="MAGUK"/>
</dbReference>
<dbReference type="CDD" id="cd00136">
    <property type="entry name" value="PDZ_canonical"/>
    <property type="match status" value="1"/>
</dbReference>
<dbReference type="FunFam" id="3.30.63.10:FF:000002">
    <property type="entry name" value="Guanylate kinase 1"/>
    <property type="match status" value="1"/>
</dbReference>
<keyword evidence="3" id="KW-0677">Repeat</keyword>
<feature type="region of interest" description="Disordered" evidence="4">
    <location>
        <begin position="631"/>
        <end position="667"/>
    </location>
</feature>
<sequence>MSHFNGGIDIDHLSGPKLNGSLPNLLTYENGNVDRDPNDQFTDDMRIQNGAYTNGYLQDGHEPVSTFAVVLELAENEKRFGFSVVGGVDEGFRPRIDEIVEGLPAAKMGIRIGDEIEKVNDKSVRYSTHAQIVTTIHESVRQGEITLTLRRINLRMPDNTNSLPVRGHRSHRNNNVNDLHANMSEKTREKLENIILNRGPRAHNGGRPPSHESTPTGSLEHSRNGGRDSPRNKMSPTGSYTSGSTLSLNHHGNSNSSPLRTIDHAFVGMDNYGYEWRKSHYGVTAPAYNEAIHGPSRRSHISSIGSEDTIVPIMDSKDCQAVIATLMRHATNENDDQLMDDLRILESSLHTRHFRNALSVQCKIMEMENEGRGPHFVNAQRDDASVIRAQITNFIANQRVLSSDARELAEILDSVDVKELLMAHDRAAKIDRPNFTESEPTAGFDRSDSYRVSHDRISADRISTEEDEQVKIVKIEKADEPLGATVRNEGTAVVIGRVVTGGAAQKSGLLREGDEIIEINGVNMRGKTVEEVCELLADMNGTLTFLIKPSNKTQHNLYTSAELHVRALFDYDPNDDEFIPCRELGLGFSKRDVLHIVNQEDTNWWQASREGASGQELAGLIPGKNFQKQREELKSKGKKEEKRKPTSCGCFGKSRGKKSLRNSESEDEDEVLTYEEVGLLQPSRNQKRPIVLIGPTKIGRRELRHRLLQVAPERFGSAVPHTSRRQDKDEVNGKEYYFITRNHFKEFVSSGKFVEHGEYDGHYYGTSLDSIKEVIDSGKVCVVNLHCQALKVLRDSKLKPYVVFISPPNVDKIKRLRRGNMDSFNPNAKLSSDEELIDMVMSAQEMEDNYGHYFDKIIVNTDLERTFDELIKAINEIEAKPQWVPIRWVRPK</sequence>
<dbReference type="PANTHER" id="PTHR23122">
    <property type="entry name" value="MEMBRANE-ASSOCIATED GUANYLATE KINASE MAGUK"/>
    <property type="match status" value="1"/>
</dbReference>
<dbReference type="CDD" id="cd00071">
    <property type="entry name" value="GMPK"/>
    <property type="match status" value="1"/>
</dbReference>
<name>A0A7D9IGL2_PARCT</name>
<dbReference type="InterPro" id="IPR001452">
    <property type="entry name" value="SH3_domain"/>
</dbReference>
<dbReference type="InterPro" id="IPR008145">
    <property type="entry name" value="GK/Ca_channel_bsu"/>
</dbReference>
<accession>A0A7D9IGL2</accession>
<dbReference type="Gene3D" id="3.40.50.300">
    <property type="entry name" value="P-loop containing nucleotide triphosphate hydrolases"/>
    <property type="match status" value="1"/>
</dbReference>
<dbReference type="SMART" id="SM00228">
    <property type="entry name" value="PDZ"/>
    <property type="match status" value="2"/>
</dbReference>
<dbReference type="GO" id="GO:0005911">
    <property type="term" value="C:cell-cell junction"/>
    <property type="evidence" value="ECO:0007669"/>
    <property type="project" value="UniProtKB-ARBA"/>
</dbReference>
<keyword evidence="6" id="KW-1185">Reference proteome</keyword>
<feature type="compositionally biased region" description="Basic and acidic residues" evidence="4">
    <location>
        <begin position="220"/>
        <end position="231"/>
    </location>
</feature>
<dbReference type="OrthoDB" id="43580at2759"/>
<dbReference type="SUPFAM" id="SSF50044">
    <property type="entry name" value="SH3-domain"/>
    <property type="match status" value="1"/>
</dbReference>
<dbReference type="AlphaFoldDB" id="A0A7D9IGL2"/>
<feature type="region of interest" description="Disordered" evidence="4">
    <location>
        <begin position="198"/>
        <end position="259"/>
    </location>
</feature>
<evidence type="ECO:0000313" key="6">
    <source>
        <dbReference type="Proteomes" id="UP001152795"/>
    </source>
</evidence>
<dbReference type="SUPFAM" id="SSF50156">
    <property type="entry name" value="PDZ domain-like"/>
    <property type="match status" value="2"/>
</dbReference>
<dbReference type="GO" id="GO:0005886">
    <property type="term" value="C:plasma membrane"/>
    <property type="evidence" value="ECO:0007669"/>
    <property type="project" value="UniProtKB-ARBA"/>
</dbReference>
<dbReference type="EMBL" id="CACRXK020006294">
    <property type="protein sequence ID" value="CAB4009000.1"/>
    <property type="molecule type" value="Genomic_DNA"/>
</dbReference>
<gene>
    <name evidence="5" type="ORF">PACLA_8A015233</name>
</gene>
<dbReference type="SUPFAM" id="SSF52540">
    <property type="entry name" value="P-loop containing nucleoside triphosphate hydrolases"/>
    <property type="match status" value="1"/>
</dbReference>
<protein>
    <submittedName>
        <fullName evidence="5">MAGUK p55 subfamily member 5</fullName>
    </submittedName>
</protein>
<organism evidence="5 6">
    <name type="scientific">Paramuricea clavata</name>
    <name type="common">Red gorgonian</name>
    <name type="synonym">Violescent sea-whip</name>
    <dbReference type="NCBI Taxonomy" id="317549"/>
    <lineage>
        <taxon>Eukaryota</taxon>
        <taxon>Metazoa</taxon>
        <taxon>Cnidaria</taxon>
        <taxon>Anthozoa</taxon>
        <taxon>Octocorallia</taxon>
        <taxon>Malacalcyonacea</taxon>
        <taxon>Plexauridae</taxon>
        <taxon>Paramuricea</taxon>
    </lineage>
</organism>
<proteinExistence type="inferred from homology"/>
<dbReference type="Gene3D" id="2.30.42.10">
    <property type="match status" value="2"/>
</dbReference>
<dbReference type="SMART" id="SM00326">
    <property type="entry name" value="SH3"/>
    <property type="match status" value="1"/>
</dbReference>
<feature type="compositionally biased region" description="Basic and acidic residues" evidence="4">
    <location>
        <begin position="631"/>
        <end position="644"/>
    </location>
</feature>
<evidence type="ECO:0000256" key="4">
    <source>
        <dbReference type="SAM" id="MobiDB-lite"/>
    </source>
</evidence>
<evidence type="ECO:0000256" key="2">
    <source>
        <dbReference type="ARBA" id="ARBA00022443"/>
    </source>
</evidence>
<dbReference type="Pfam" id="PF07653">
    <property type="entry name" value="SH3_2"/>
    <property type="match status" value="1"/>
</dbReference>
<comment type="similarity">
    <text evidence="1">Belongs to the MAGUK family.</text>
</comment>
<feature type="compositionally biased region" description="Low complexity" evidence="4">
    <location>
        <begin position="235"/>
        <end position="259"/>
    </location>
</feature>
<dbReference type="PROSITE" id="PS50106">
    <property type="entry name" value="PDZ"/>
    <property type="match status" value="2"/>
</dbReference>
<evidence type="ECO:0000313" key="5">
    <source>
        <dbReference type="EMBL" id="CAB4009000.1"/>
    </source>
</evidence>
<dbReference type="Pfam" id="PF00595">
    <property type="entry name" value="PDZ"/>
    <property type="match status" value="2"/>
</dbReference>
<dbReference type="SMART" id="SM00072">
    <property type="entry name" value="GuKc"/>
    <property type="match status" value="1"/>
</dbReference>
<dbReference type="CDD" id="cd06798">
    <property type="entry name" value="PDZ_MPP5-like"/>
    <property type="match status" value="1"/>
</dbReference>
<feature type="region of interest" description="Disordered" evidence="4">
    <location>
        <begin position="158"/>
        <end position="186"/>
    </location>
</feature>
<reference evidence="5" key="1">
    <citation type="submission" date="2020-04" db="EMBL/GenBank/DDBJ databases">
        <authorList>
            <person name="Alioto T."/>
            <person name="Alioto T."/>
            <person name="Gomez Garrido J."/>
        </authorList>
    </citation>
    <scope>NUCLEOTIDE SEQUENCE</scope>
    <source>
        <strain evidence="5">A484AB</strain>
    </source>
</reference>
<dbReference type="FunFam" id="2.30.42.10:FF:000088">
    <property type="entry name" value="MAGUK p55 subfamily member 5"/>
    <property type="match status" value="1"/>
</dbReference>
<dbReference type="InterPro" id="IPR036034">
    <property type="entry name" value="PDZ_sf"/>
</dbReference>
<dbReference type="InterPro" id="IPR001478">
    <property type="entry name" value="PDZ"/>
</dbReference>
<dbReference type="InterPro" id="IPR008144">
    <property type="entry name" value="Guanylate_kin-like_dom"/>
</dbReference>
<dbReference type="PROSITE" id="PS50002">
    <property type="entry name" value="SH3"/>
    <property type="match status" value="1"/>
</dbReference>
<dbReference type="PROSITE" id="PS50052">
    <property type="entry name" value="GUANYLATE_KINASE_2"/>
    <property type="match status" value="1"/>
</dbReference>
<keyword evidence="2" id="KW-0728">SH3 domain</keyword>
<evidence type="ECO:0000256" key="3">
    <source>
        <dbReference type="ARBA" id="ARBA00022737"/>
    </source>
</evidence>
<dbReference type="InterPro" id="IPR036028">
    <property type="entry name" value="SH3-like_dom_sf"/>
</dbReference>
<dbReference type="InterPro" id="IPR027417">
    <property type="entry name" value="P-loop_NTPase"/>
</dbReference>
<dbReference type="Proteomes" id="UP001152795">
    <property type="component" value="Unassembled WGS sequence"/>
</dbReference>
<dbReference type="Pfam" id="PF00625">
    <property type="entry name" value="Guanylate_kin"/>
    <property type="match status" value="1"/>
</dbReference>
<evidence type="ECO:0000256" key="1">
    <source>
        <dbReference type="ARBA" id="ARBA00007014"/>
    </source>
</evidence>
<comment type="caution">
    <text evidence="5">The sequence shown here is derived from an EMBL/GenBank/DDBJ whole genome shotgun (WGS) entry which is preliminary data.</text>
</comment>